<sequence>MATFLQKIAHNNTVTLARGDLRALQEVISSERRLVDQTQRLSGEREKASHALREWGNAEGPDLGDVISKVTTLYDYLAKAESAFSEHNGNYRLRFKEIRTKEENLASLRKSRDSLAGRIDAQERKVSKMKEENKDLPTQRQRLRDMQQEMIGLENSVLTEETRLGDFKRSATREALSLKLGAMLELAEKTVIIAELGKLIVDMLPMDETAPGQPRAYYDGYGRTEELLAEAQRCLQDVVFNPAPVTEGFSQPRAQQYSDGIMHPQQHQQSQQYEHQQYTSEGSAHPTNQFDESGIRAVQPAPGSEFGVDHGRATSGQHYPDASYASYQLQQQPRRQDSYASPDPQHQYYGSPGRDQRRTSQILPEQPMPHSGPQLQPLPDFRPLSVVAPPASQHQQSQQSQLRSPAVEGYMSATPMLAPPVQDERYNPDRSSLAYMDEGPLSDAPDGEAGPNAHAREVEDREQREYEEAQAREKVEHEEMQNKLRQAGYGASPYGQEQHHGSSEQEHGEKRTSAEHARSPQQYEEDVERRDMHEALASPAEPSNNQLSPITEASPSTAQLAAGASPAQQFTEPHAQQQSQAPTQPQYPAQEGSSMAAAQPNIPIDFVRPPSAAESRHRYEGGDIPRSYTPVGAPPATATPIYAAHAAPPRVSTDPSSGTASPVPASPMAPPNPPFAGGAFEPRPLTPKGERRPVQIRPQGDALGSKHGDIYVAGRSDSSPYSPAAPRSPYGPTNPAEAGLSGYFPASSTGSNGEQKRTLPAGAFRRGPAASASAGSFAASGYQYDPAAQRPPLGPSESERIAQQWRESAVPLTPEQQLQLQQGAEGIDEVPTPSFDTRPLQVNKNRAGVGAGGVARSGTLPTLMTAPHGRSLGVTNPDVAVDSPSAVGPASPPADAGYASPPPSAGYGSQGQPLSPGAQSGFGQAKFVTRLD</sequence>
<dbReference type="AlphaFoldDB" id="A0AAV5GCY7"/>
<evidence type="ECO:0000313" key="3">
    <source>
        <dbReference type="EMBL" id="GJN87476.1"/>
    </source>
</evidence>
<feature type="compositionally biased region" description="Pro residues" evidence="2">
    <location>
        <begin position="664"/>
        <end position="674"/>
    </location>
</feature>
<reference evidence="3 4" key="1">
    <citation type="submission" date="2021-12" db="EMBL/GenBank/DDBJ databases">
        <title>High titer production of polyol ester of fatty acids by Rhodotorula paludigena BS15 towards product separation-free biomass refinery.</title>
        <authorList>
            <person name="Mano J."/>
            <person name="Ono H."/>
            <person name="Tanaka T."/>
            <person name="Naito K."/>
            <person name="Sushida H."/>
            <person name="Ike M."/>
            <person name="Tokuyasu K."/>
            <person name="Kitaoka M."/>
        </authorList>
    </citation>
    <scope>NUCLEOTIDE SEQUENCE [LARGE SCALE GENOMIC DNA]</scope>
    <source>
        <strain evidence="3 4">BS15</strain>
    </source>
</reference>
<evidence type="ECO:0000256" key="2">
    <source>
        <dbReference type="SAM" id="MobiDB-lite"/>
    </source>
</evidence>
<keyword evidence="4" id="KW-1185">Reference proteome</keyword>
<dbReference type="GO" id="GO:0005886">
    <property type="term" value="C:plasma membrane"/>
    <property type="evidence" value="ECO:0007669"/>
    <property type="project" value="TreeGrafter"/>
</dbReference>
<dbReference type="PANTHER" id="PTHR31962">
    <property type="entry name" value="SPHINGOLIPID LONG CHAIN BASE-RESPONSIVE PROTEIN PIL1"/>
    <property type="match status" value="1"/>
</dbReference>
<feature type="coiled-coil region" evidence="1">
    <location>
        <begin position="105"/>
        <end position="149"/>
    </location>
</feature>
<dbReference type="InterPro" id="IPR027267">
    <property type="entry name" value="AH/BAR_dom_sf"/>
</dbReference>
<dbReference type="Pfam" id="PF13805">
    <property type="entry name" value="Pil1"/>
    <property type="match status" value="1"/>
</dbReference>
<dbReference type="GO" id="GO:0036286">
    <property type="term" value="C:eisosome filament"/>
    <property type="evidence" value="ECO:0007669"/>
    <property type="project" value="TreeGrafter"/>
</dbReference>
<feature type="compositionally biased region" description="Basic and acidic residues" evidence="2">
    <location>
        <begin position="497"/>
        <end position="518"/>
    </location>
</feature>
<dbReference type="InterPro" id="IPR028245">
    <property type="entry name" value="PIL1/LSP1"/>
</dbReference>
<feature type="compositionally biased region" description="Basic and acidic residues" evidence="2">
    <location>
        <begin position="454"/>
        <end position="482"/>
    </location>
</feature>
<feature type="region of interest" description="Disordered" evidence="2">
    <location>
        <begin position="262"/>
        <end position="932"/>
    </location>
</feature>
<feature type="compositionally biased region" description="Low complexity" evidence="2">
    <location>
        <begin position="392"/>
        <end position="401"/>
    </location>
</feature>
<feature type="compositionally biased region" description="Low complexity" evidence="2">
    <location>
        <begin position="879"/>
        <end position="897"/>
    </location>
</feature>
<dbReference type="PANTHER" id="PTHR31962:SF6">
    <property type="entry name" value="EISOSOME COMPONENT PIL1-DOMAIN-CONTAINING PROTEIN"/>
    <property type="match status" value="1"/>
</dbReference>
<dbReference type="Proteomes" id="UP001342314">
    <property type="component" value="Unassembled WGS sequence"/>
</dbReference>
<dbReference type="Gene3D" id="1.20.1270.60">
    <property type="entry name" value="Arfaptin homology (AH) domain/BAR domain"/>
    <property type="match status" value="1"/>
</dbReference>
<dbReference type="GO" id="GO:0008289">
    <property type="term" value="F:lipid binding"/>
    <property type="evidence" value="ECO:0007669"/>
    <property type="project" value="TreeGrafter"/>
</dbReference>
<dbReference type="GO" id="GO:0006897">
    <property type="term" value="P:endocytosis"/>
    <property type="evidence" value="ECO:0007669"/>
    <property type="project" value="TreeGrafter"/>
</dbReference>
<dbReference type="EMBL" id="BQKY01000001">
    <property type="protein sequence ID" value="GJN87476.1"/>
    <property type="molecule type" value="Genomic_DNA"/>
</dbReference>
<accession>A0AAV5GCY7</accession>
<protein>
    <recommendedName>
        <fullName evidence="5">Eisosome component PIL1-domain-containing protein</fullName>
    </recommendedName>
</protein>
<dbReference type="GO" id="GO:0070941">
    <property type="term" value="P:eisosome assembly"/>
    <property type="evidence" value="ECO:0007669"/>
    <property type="project" value="TreeGrafter"/>
</dbReference>
<gene>
    <name evidence="3" type="ORF">Rhopal_000425-T1</name>
</gene>
<keyword evidence="1" id="KW-0175">Coiled coil</keyword>
<feature type="compositionally biased region" description="Polar residues" evidence="2">
    <location>
        <begin position="910"/>
        <end position="922"/>
    </location>
</feature>
<comment type="caution">
    <text evidence="3">The sequence shown here is derived from an EMBL/GenBank/DDBJ whole genome shotgun (WGS) entry which is preliminary data.</text>
</comment>
<evidence type="ECO:0008006" key="5">
    <source>
        <dbReference type="Google" id="ProtNLM"/>
    </source>
</evidence>
<feature type="compositionally biased region" description="Low complexity" evidence="2">
    <location>
        <begin position="715"/>
        <end position="731"/>
    </location>
</feature>
<proteinExistence type="predicted"/>
<name>A0AAV5GCY7_9BASI</name>
<feature type="compositionally biased region" description="Low complexity" evidence="2">
    <location>
        <begin position="575"/>
        <end position="590"/>
    </location>
</feature>
<feature type="compositionally biased region" description="Low complexity" evidence="2">
    <location>
        <begin position="760"/>
        <end position="781"/>
    </location>
</feature>
<organism evidence="3 4">
    <name type="scientific">Rhodotorula paludigena</name>
    <dbReference type="NCBI Taxonomy" id="86838"/>
    <lineage>
        <taxon>Eukaryota</taxon>
        <taxon>Fungi</taxon>
        <taxon>Dikarya</taxon>
        <taxon>Basidiomycota</taxon>
        <taxon>Pucciniomycotina</taxon>
        <taxon>Microbotryomycetes</taxon>
        <taxon>Sporidiobolales</taxon>
        <taxon>Sporidiobolaceae</taxon>
        <taxon>Rhodotorula</taxon>
    </lineage>
</organism>
<feature type="compositionally biased region" description="Basic and acidic residues" evidence="2">
    <location>
        <begin position="614"/>
        <end position="623"/>
    </location>
</feature>
<evidence type="ECO:0000256" key="1">
    <source>
        <dbReference type="SAM" id="Coils"/>
    </source>
</evidence>
<feature type="compositionally biased region" description="Polar residues" evidence="2">
    <location>
        <begin position="541"/>
        <end position="559"/>
    </location>
</feature>
<evidence type="ECO:0000313" key="4">
    <source>
        <dbReference type="Proteomes" id="UP001342314"/>
    </source>
</evidence>
<feature type="compositionally biased region" description="Low complexity" evidence="2">
    <location>
        <begin position="629"/>
        <end position="649"/>
    </location>
</feature>
<feature type="compositionally biased region" description="Low complexity" evidence="2">
    <location>
        <begin position="265"/>
        <end position="281"/>
    </location>
</feature>